<name>A0A8H6FYG5_9LECA</name>
<evidence type="ECO:0000313" key="1">
    <source>
        <dbReference type="EMBL" id="KAF6237157.1"/>
    </source>
</evidence>
<dbReference type="Pfam" id="PF10294">
    <property type="entry name" value="Methyltransf_16"/>
    <property type="match status" value="1"/>
</dbReference>
<dbReference type="PANTHER" id="PTHR14614:SF104">
    <property type="entry name" value="N-METHYLTRANSFERASE, PUTATIVE (AFU_ORTHOLOGUE AFUA_1G17750)-RELATED"/>
    <property type="match status" value="1"/>
</dbReference>
<dbReference type="InterPro" id="IPR019410">
    <property type="entry name" value="Methyltransf_16"/>
</dbReference>
<sequence>MLTLKIRLPEVPVSSAEDIYSNAVGLLFPDNLRTFHGDPGSHVTYLSKRFGDMDLSLVDPHDQDERVLFAHHIWNSGIQLAEFISDASDPTKEGERDGRWDVTGHSILELGSGTGLEGIVSALAGAEEVVLSDYPSPAILANTKANVERNIPKELQQKLTVRGHEWGVLTDDFSKDYASHFSRILCADCLWMDGEHYSLAQSMEHFLSHKDNARVWVIAGFHTGRAKLASFFDIAAQAGLETEYIWERDADGNEREWARERNGGQEDATGRNKWLVVAILKRKQASSTEKVGKHEQFFASMLMQNVKSALVKHDVEARLRPGGRRRGVQDIPFHKPHTAFFSFPSSFPSSSSLLRPRANALLGRQPPTQLHAPAGVIRADHASPEAALVPEQEQHLAVAGAEVQERGRGPVEVEARRGAGEVVEDLAGGVDVFEPCLAGVGRGGGVGGQVVGVGRVPAGEVC</sequence>
<dbReference type="Proteomes" id="UP000578531">
    <property type="component" value="Unassembled WGS sequence"/>
</dbReference>
<dbReference type="PANTHER" id="PTHR14614">
    <property type="entry name" value="HEPATOCELLULAR CARCINOMA-ASSOCIATED ANTIGEN"/>
    <property type="match status" value="1"/>
</dbReference>
<organism evidence="1 2">
    <name type="scientific">Letharia columbiana</name>
    <dbReference type="NCBI Taxonomy" id="112416"/>
    <lineage>
        <taxon>Eukaryota</taxon>
        <taxon>Fungi</taxon>
        <taxon>Dikarya</taxon>
        <taxon>Ascomycota</taxon>
        <taxon>Pezizomycotina</taxon>
        <taxon>Lecanoromycetes</taxon>
        <taxon>OSLEUM clade</taxon>
        <taxon>Lecanoromycetidae</taxon>
        <taxon>Lecanorales</taxon>
        <taxon>Lecanorineae</taxon>
        <taxon>Parmeliaceae</taxon>
        <taxon>Letharia</taxon>
    </lineage>
</organism>
<comment type="caution">
    <text evidence="1">The sequence shown here is derived from an EMBL/GenBank/DDBJ whole genome shotgun (WGS) entry which is preliminary data.</text>
</comment>
<reference evidence="1 2" key="1">
    <citation type="journal article" date="2020" name="Genomics">
        <title>Complete, high-quality genomes from long-read metagenomic sequencing of two wolf lichen thalli reveals enigmatic genome architecture.</title>
        <authorList>
            <person name="McKenzie S.K."/>
            <person name="Walston R.F."/>
            <person name="Allen J.L."/>
        </authorList>
    </citation>
    <scope>NUCLEOTIDE SEQUENCE [LARGE SCALE GENOMIC DNA]</scope>
    <source>
        <strain evidence="1">WasteWater2</strain>
    </source>
</reference>
<accession>A0A8H6FYG5</accession>
<evidence type="ECO:0000313" key="2">
    <source>
        <dbReference type="Proteomes" id="UP000578531"/>
    </source>
</evidence>
<dbReference type="SUPFAM" id="SSF53335">
    <property type="entry name" value="S-adenosyl-L-methionine-dependent methyltransferases"/>
    <property type="match status" value="1"/>
</dbReference>
<evidence type="ECO:0008006" key="3">
    <source>
        <dbReference type="Google" id="ProtNLM"/>
    </source>
</evidence>
<dbReference type="GO" id="GO:0008757">
    <property type="term" value="F:S-adenosylmethionine-dependent methyltransferase activity"/>
    <property type="evidence" value="ECO:0007669"/>
    <property type="project" value="UniProtKB-ARBA"/>
</dbReference>
<dbReference type="AlphaFoldDB" id="A0A8H6FYG5"/>
<gene>
    <name evidence="1" type="ORF">HO173_004625</name>
</gene>
<dbReference type="OrthoDB" id="407325at2759"/>
<dbReference type="GeneID" id="59286289"/>
<keyword evidence="2" id="KW-1185">Reference proteome</keyword>
<dbReference type="RefSeq" id="XP_037166485.1">
    <property type="nucleotide sequence ID" value="XM_037306547.1"/>
</dbReference>
<proteinExistence type="predicted"/>
<dbReference type="Gene3D" id="3.40.50.150">
    <property type="entry name" value="Vaccinia Virus protein VP39"/>
    <property type="match status" value="1"/>
</dbReference>
<dbReference type="EMBL" id="JACCJC010000015">
    <property type="protein sequence ID" value="KAF6237157.1"/>
    <property type="molecule type" value="Genomic_DNA"/>
</dbReference>
<dbReference type="InterPro" id="IPR029063">
    <property type="entry name" value="SAM-dependent_MTases_sf"/>
</dbReference>
<dbReference type="GO" id="GO:0005737">
    <property type="term" value="C:cytoplasm"/>
    <property type="evidence" value="ECO:0007669"/>
    <property type="project" value="TreeGrafter"/>
</dbReference>
<protein>
    <recommendedName>
        <fullName evidence="3">Nicotinamide N-methyltransferase</fullName>
    </recommendedName>
</protein>